<feature type="transmembrane region" description="Helical" evidence="1">
    <location>
        <begin position="12"/>
        <end position="33"/>
    </location>
</feature>
<gene>
    <name evidence="2" type="ORF">ACFPYN_04765</name>
</gene>
<accession>A0ABW1L6C5</accession>
<keyword evidence="1" id="KW-0812">Transmembrane</keyword>
<organism evidence="2 3">
    <name type="scientific">Paenisporosarcina macmurdoensis</name>
    <dbReference type="NCBI Taxonomy" id="212659"/>
    <lineage>
        <taxon>Bacteria</taxon>
        <taxon>Bacillati</taxon>
        <taxon>Bacillota</taxon>
        <taxon>Bacilli</taxon>
        <taxon>Bacillales</taxon>
        <taxon>Caryophanaceae</taxon>
        <taxon>Paenisporosarcina</taxon>
    </lineage>
</organism>
<keyword evidence="1" id="KW-1133">Transmembrane helix</keyword>
<dbReference type="Proteomes" id="UP001596170">
    <property type="component" value="Unassembled WGS sequence"/>
</dbReference>
<dbReference type="RefSeq" id="WP_377732863.1">
    <property type="nucleotide sequence ID" value="NZ_JBHSRI010000003.1"/>
</dbReference>
<evidence type="ECO:0000256" key="1">
    <source>
        <dbReference type="SAM" id="Phobius"/>
    </source>
</evidence>
<evidence type="ECO:0000313" key="3">
    <source>
        <dbReference type="Proteomes" id="UP001596170"/>
    </source>
</evidence>
<feature type="transmembrane region" description="Helical" evidence="1">
    <location>
        <begin position="39"/>
        <end position="62"/>
    </location>
</feature>
<protein>
    <submittedName>
        <fullName evidence="2">Uncharacterized protein</fullName>
    </submittedName>
</protein>
<sequence>METFKKYLLSNILLIGFHILMYFTAAMGFGSVSSNPPQIVVFQAILMMSVTGASPNLFIFLYSLFKKKNIVENALWALVFSLIVMVGYFTVFWELLRMS</sequence>
<reference evidence="3" key="1">
    <citation type="journal article" date="2019" name="Int. J. Syst. Evol. Microbiol.">
        <title>The Global Catalogue of Microorganisms (GCM) 10K type strain sequencing project: providing services to taxonomists for standard genome sequencing and annotation.</title>
        <authorList>
            <consortium name="The Broad Institute Genomics Platform"/>
            <consortium name="The Broad Institute Genome Sequencing Center for Infectious Disease"/>
            <person name="Wu L."/>
            <person name="Ma J."/>
        </authorList>
    </citation>
    <scope>NUCLEOTIDE SEQUENCE [LARGE SCALE GENOMIC DNA]</scope>
    <source>
        <strain evidence="3">CCUG 54527</strain>
    </source>
</reference>
<feature type="transmembrane region" description="Helical" evidence="1">
    <location>
        <begin position="74"/>
        <end position="93"/>
    </location>
</feature>
<dbReference type="EMBL" id="JBHSRI010000003">
    <property type="protein sequence ID" value="MFC6038766.1"/>
    <property type="molecule type" value="Genomic_DNA"/>
</dbReference>
<evidence type="ECO:0000313" key="2">
    <source>
        <dbReference type="EMBL" id="MFC6038766.1"/>
    </source>
</evidence>
<name>A0ABW1L6C5_9BACL</name>
<proteinExistence type="predicted"/>
<keyword evidence="1" id="KW-0472">Membrane</keyword>
<keyword evidence="3" id="KW-1185">Reference proteome</keyword>
<comment type="caution">
    <text evidence="2">The sequence shown here is derived from an EMBL/GenBank/DDBJ whole genome shotgun (WGS) entry which is preliminary data.</text>
</comment>